<dbReference type="PANTHER" id="PTHR11629">
    <property type="entry name" value="VACUOLAR PROTON ATPASES"/>
    <property type="match status" value="1"/>
</dbReference>
<comment type="similarity">
    <text evidence="2">Belongs to the V-ATPase 116 kDa subunit family.</text>
</comment>
<feature type="transmembrane region" description="Helical" evidence="9">
    <location>
        <begin position="366"/>
        <end position="396"/>
    </location>
</feature>
<feature type="transmembrane region" description="Helical" evidence="9">
    <location>
        <begin position="512"/>
        <end position="530"/>
    </location>
</feature>
<keyword evidence="6" id="KW-0406">Ion transport</keyword>
<dbReference type="PANTHER" id="PTHR11629:SF63">
    <property type="entry name" value="V-TYPE PROTON ATPASE SUBUNIT A"/>
    <property type="match status" value="1"/>
</dbReference>
<dbReference type="GO" id="GO:0016471">
    <property type="term" value="C:vacuolar proton-transporting V-type ATPase complex"/>
    <property type="evidence" value="ECO:0007669"/>
    <property type="project" value="TreeGrafter"/>
</dbReference>
<feature type="transmembrane region" description="Helical" evidence="9">
    <location>
        <begin position="417"/>
        <end position="439"/>
    </location>
</feature>
<feature type="transmembrane region" description="Helical" evidence="9">
    <location>
        <begin position="485"/>
        <end position="506"/>
    </location>
</feature>
<comment type="subcellular location">
    <subcellularLocation>
        <location evidence="1">Membrane</location>
        <topology evidence="1">Multi-pass membrane protein</topology>
    </subcellularLocation>
</comment>
<proteinExistence type="inferred from homology"/>
<evidence type="ECO:0000256" key="3">
    <source>
        <dbReference type="ARBA" id="ARBA00022448"/>
    </source>
</evidence>
<dbReference type="GO" id="GO:0007035">
    <property type="term" value="P:vacuolar acidification"/>
    <property type="evidence" value="ECO:0007669"/>
    <property type="project" value="TreeGrafter"/>
</dbReference>
<evidence type="ECO:0000256" key="6">
    <source>
        <dbReference type="ARBA" id="ARBA00023065"/>
    </source>
</evidence>
<feature type="transmembrane region" description="Helical" evidence="9">
    <location>
        <begin position="562"/>
        <end position="583"/>
    </location>
</feature>
<keyword evidence="8" id="KW-0175">Coiled coil</keyword>
<gene>
    <name evidence="10" type="ORF">SAMN04488569_100413</name>
</gene>
<evidence type="ECO:0000256" key="7">
    <source>
        <dbReference type="ARBA" id="ARBA00023136"/>
    </source>
</evidence>
<dbReference type="Proteomes" id="UP000199589">
    <property type="component" value="Unassembled WGS sequence"/>
</dbReference>
<evidence type="ECO:0000256" key="4">
    <source>
        <dbReference type="ARBA" id="ARBA00022692"/>
    </source>
</evidence>
<keyword evidence="7 9" id="KW-0472">Membrane</keyword>
<dbReference type="Pfam" id="PF01496">
    <property type="entry name" value="V_ATPase_I"/>
    <property type="match status" value="1"/>
</dbReference>
<name>A0A1I3VM70_9LACT</name>
<feature type="transmembrane region" description="Helical" evidence="9">
    <location>
        <begin position="589"/>
        <end position="613"/>
    </location>
</feature>
<evidence type="ECO:0000256" key="1">
    <source>
        <dbReference type="ARBA" id="ARBA00004141"/>
    </source>
</evidence>
<evidence type="ECO:0000313" key="11">
    <source>
        <dbReference type="Proteomes" id="UP000199589"/>
    </source>
</evidence>
<evidence type="ECO:0000256" key="2">
    <source>
        <dbReference type="ARBA" id="ARBA00009904"/>
    </source>
</evidence>
<dbReference type="OrthoDB" id="9803814at2"/>
<organism evidence="10 11">
    <name type="scientific">Marinilactibacillus piezotolerans</name>
    <dbReference type="NCBI Taxonomy" id="258723"/>
    <lineage>
        <taxon>Bacteria</taxon>
        <taxon>Bacillati</taxon>
        <taxon>Bacillota</taxon>
        <taxon>Bacilli</taxon>
        <taxon>Lactobacillales</taxon>
        <taxon>Carnobacteriaceae</taxon>
        <taxon>Marinilactibacillus</taxon>
    </lineage>
</organism>
<evidence type="ECO:0000256" key="5">
    <source>
        <dbReference type="ARBA" id="ARBA00022989"/>
    </source>
</evidence>
<accession>A0A1I3VM70</accession>
<keyword evidence="5 9" id="KW-1133">Transmembrane helix</keyword>
<dbReference type="GO" id="GO:0033179">
    <property type="term" value="C:proton-transporting V-type ATPase, V0 domain"/>
    <property type="evidence" value="ECO:0007669"/>
    <property type="project" value="InterPro"/>
</dbReference>
<dbReference type="GO" id="GO:0051117">
    <property type="term" value="F:ATPase binding"/>
    <property type="evidence" value="ECO:0007669"/>
    <property type="project" value="TreeGrafter"/>
</dbReference>
<dbReference type="EMBL" id="FOSJ01000004">
    <property type="protein sequence ID" value="SFJ96179.1"/>
    <property type="molecule type" value="Genomic_DNA"/>
</dbReference>
<dbReference type="InterPro" id="IPR002490">
    <property type="entry name" value="V-ATPase_116kDa_su"/>
</dbReference>
<dbReference type="GO" id="GO:0046961">
    <property type="term" value="F:proton-transporting ATPase activity, rotational mechanism"/>
    <property type="evidence" value="ECO:0007669"/>
    <property type="project" value="InterPro"/>
</dbReference>
<feature type="coiled-coil region" evidence="8">
    <location>
        <begin position="108"/>
        <end position="135"/>
    </location>
</feature>
<evidence type="ECO:0000256" key="9">
    <source>
        <dbReference type="SAM" id="Phobius"/>
    </source>
</evidence>
<keyword evidence="4 9" id="KW-0812">Transmembrane</keyword>
<dbReference type="RefSeq" id="WP_091895730.1">
    <property type="nucleotide sequence ID" value="NZ_FOSJ01000004.1"/>
</dbReference>
<evidence type="ECO:0000313" key="10">
    <source>
        <dbReference type="EMBL" id="SFJ96179.1"/>
    </source>
</evidence>
<dbReference type="AlphaFoldDB" id="A0A1I3VM70"/>
<keyword evidence="11" id="KW-1185">Reference proteome</keyword>
<sequence length="651" mass="73540">MAIAKMKKLTLMAEQQNKETLLRSIQEMQSIEVISLSDVLEEDILEQFEVADSYNETLDYKSELQDIEHALSYVSQFIPEPGMIEKLKTKREVLSLEELESHVKNTDIEGLINQVQDKEKEINHIEERKKALQEEETFLRKWRELKFLPSEVKGLKLLNVHVGTVDNEHSPRLIEGLDGLSTAYYEEIFSRSDEIAYMIILAKEQEEQFNKLTAELSFRELKYPFELLPEDALYANLNSQKALIEKEAALKKEMKEWRSVARDLQFAEEYYYNLGQREVAKDLVLNSKHLFIASGWIEEEKLDSLKHIINTDLGEDAVVVMTDDVKMEEFDQVPIVLHNNSVIRPFELITEMFSLPKYNEVDPTPLMFPFFLIFFGMIGADLGYGLLLGIGTFVALKLSGIEGSTRRFMKFLHILSYPTMAFGLFFGSFFGISLPFHVLSLQDDVIVVMVISVIIGVIQLIFGLIMNGIIKGRQGQRASSYVDGYAWAMMLIGLAIYVLGSIVFGIPLVSQIGIGLALINVVGIVVVSTISSKNKALGFGLGLYNLYGVTGYVGDIVSYTRLMALGVASANIAMAFNLIVGYLPPLFRFTIGVLLIIALQAMNVALSFLSAYVHSSRLQYVEFFGKFFEGGGKPLTPLKTLEKHIWLKQKI</sequence>
<dbReference type="STRING" id="258723.GCA_900169305_00210"/>
<protein>
    <submittedName>
        <fullName evidence="10">V/A-type H+-transporting ATPase subunit I</fullName>
    </submittedName>
</protein>
<reference evidence="11" key="1">
    <citation type="submission" date="2016-10" db="EMBL/GenBank/DDBJ databases">
        <authorList>
            <person name="Varghese N."/>
            <person name="Submissions S."/>
        </authorList>
    </citation>
    <scope>NUCLEOTIDE SEQUENCE [LARGE SCALE GENOMIC DNA]</scope>
    <source>
        <strain evidence="11">DSM 16108</strain>
    </source>
</reference>
<keyword evidence="3" id="KW-0813">Transport</keyword>
<feature type="transmembrane region" description="Helical" evidence="9">
    <location>
        <begin position="445"/>
        <end position="465"/>
    </location>
</feature>
<evidence type="ECO:0000256" key="8">
    <source>
        <dbReference type="SAM" id="Coils"/>
    </source>
</evidence>